<feature type="compositionally biased region" description="Polar residues" evidence="1">
    <location>
        <begin position="53"/>
        <end position="73"/>
    </location>
</feature>
<feature type="region of interest" description="Disordered" evidence="1">
    <location>
        <begin position="1"/>
        <end position="73"/>
    </location>
</feature>
<reference evidence="2 3" key="1">
    <citation type="submission" date="2019-03" db="EMBL/GenBank/DDBJ databases">
        <title>First draft genome of Liparis tanakae, snailfish: a comprehensive survey of snailfish specific genes.</title>
        <authorList>
            <person name="Kim W."/>
            <person name="Song I."/>
            <person name="Jeong J.-H."/>
            <person name="Kim D."/>
            <person name="Kim S."/>
            <person name="Ryu S."/>
            <person name="Song J.Y."/>
            <person name="Lee S.K."/>
        </authorList>
    </citation>
    <scope>NUCLEOTIDE SEQUENCE [LARGE SCALE GENOMIC DNA]</scope>
    <source>
        <tissue evidence="2">Muscle</tissue>
    </source>
</reference>
<dbReference type="EMBL" id="SRLO01000592">
    <property type="protein sequence ID" value="TNN51171.1"/>
    <property type="molecule type" value="Genomic_DNA"/>
</dbReference>
<evidence type="ECO:0000313" key="2">
    <source>
        <dbReference type="EMBL" id="TNN51171.1"/>
    </source>
</evidence>
<accession>A0A4Z2GD87</accession>
<comment type="caution">
    <text evidence="2">The sequence shown here is derived from an EMBL/GenBank/DDBJ whole genome shotgun (WGS) entry which is preliminary data.</text>
</comment>
<dbReference type="AlphaFoldDB" id="A0A4Z2GD87"/>
<gene>
    <name evidence="2" type="ORF">EYF80_038641</name>
</gene>
<evidence type="ECO:0000256" key="1">
    <source>
        <dbReference type="SAM" id="MobiDB-lite"/>
    </source>
</evidence>
<keyword evidence="3" id="KW-1185">Reference proteome</keyword>
<evidence type="ECO:0000313" key="3">
    <source>
        <dbReference type="Proteomes" id="UP000314294"/>
    </source>
</evidence>
<name>A0A4Z2GD87_9TELE</name>
<protein>
    <submittedName>
        <fullName evidence="2">Uncharacterized protein</fullName>
    </submittedName>
</protein>
<dbReference type="Proteomes" id="UP000314294">
    <property type="component" value="Unassembled WGS sequence"/>
</dbReference>
<sequence>MAAAGKQDLMSKCKGRGGVEHLQKENVVSGAGSRRTRSPGSAPRPLSKHVPRNPSQVHGTTSSASIVEQNPSN</sequence>
<organism evidence="2 3">
    <name type="scientific">Liparis tanakae</name>
    <name type="common">Tanaka's snailfish</name>
    <dbReference type="NCBI Taxonomy" id="230148"/>
    <lineage>
        <taxon>Eukaryota</taxon>
        <taxon>Metazoa</taxon>
        <taxon>Chordata</taxon>
        <taxon>Craniata</taxon>
        <taxon>Vertebrata</taxon>
        <taxon>Euteleostomi</taxon>
        <taxon>Actinopterygii</taxon>
        <taxon>Neopterygii</taxon>
        <taxon>Teleostei</taxon>
        <taxon>Neoteleostei</taxon>
        <taxon>Acanthomorphata</taxon>
        <taxon>Eupercaria</taxon>
        <taxon>Perciformes</taxon>
        <taxon>Cottioidei</taxon>
        <taxon>Cottales</taxon>
        <taxon>Liparidae</taxon>
        <taxon>Liparis</taxon>
    </lineage>
</organism>
<proteinExistence type="predicted"/>